<keyword evidence="3" id="KW-1185">Reference proteome</keyword>
<reference evidence="2 3" key="1">
    <citation type="submission" date="2021-02" db="EMBL/GenBank/DDBJ databases">
        <title>Actinophytocola xerophila sp. nov., isolated from soil of cotton cropping field.</title>
        <authorList>
            <person name="Huang R."/>
            <person name="Chen X."/>
            <person name="Ge X."/>
            <person name="Liu W."/>
        </authorList>
    </citation>
    <scope>NUCLEOTIDE SEQUENCE [LARGE SCALE GENOMIC DNA]</scope>
    <source>
        <strain evidence="2 3">S1-96</strain>
    </source>
</reference>
<accession>A0ABT2J6M4</accession>
<evidence type="ECO:0000259" key="1">
    <source>
        <dbReference type="Pfam" id="PF03372"/>
    </source>
</evidence>
<evidence type="ECO:0000313" key="2">
    <source>
        <dbReference type="EMBL" id="MCT2583426.1"/>
    </source>
</evidence>
<proteinExistence type="predicted"/>
<gene>
    <name evidence="2" type="ORF">JT362_09890</name>
</gene>
<evidence type="ECO:0000313" key="3">
    <source>
        <dbReference type="Proteomes" id="UP001156441"/>
    </source>
</evidence>
<sequence length="281" mass="31479">MPAGAERVAGREVELPVIGPAEGDALHVMSFNLRFAADDEPNSWASRRPVMAELLRRELPTVLGTQEGLYHQLTDLGRDLPGHYAWIGEGRAGGSHGEFMAVFYDTRRLEPLEYDHYWLSDTPSRVGSTSWGNRLPRMVTWVRFADRRTGRELVVVNTHLDAESEYARRRAVALIRERIATFAPDLPVVLTGDFNTPAGDSPSYDILTERMTDTWIAAAERRGSAQATWHGYRPPRRDGERIDWILTRGAVTVHVAAVNTFHRAGQYPSDHLPVQALISLG</sequence>
<dbReference type="CDD" id="cd09083">
    <property type="entry name" value="EEP-1"/>
    <property type="match status" value="1"/>
</dbReference>
<dbReference type="PANTHER" id="PTHR12121">
    <property type="entry name" value="CARBON CATABOLITE REPRESSOR PROTEIN 4"/>
    <property type="match status" value="1"/>
</dbReference>
<dbReference type="PANTHER" id="PTHR12121:SF36">
    <property type="entry name" value="ENDONUCLEASE_EXONUCLEASE_PHOSPHATASE DOMAIN-CONTAINING PROTEIN"/>
    <property type="match status" value="1"/>
</dbReference>
<protein>
    <submittedName>
        <fullName evidence="2">Endonuclease/exonuclease/phosphatase family protein</fullName>
    </submittedName>
</protein>
<dbReference type="Proteomes" id="UP001156441">
    <property type="component" value="Unassembled WGS sequence"/>
</dbReference>
<dbReference type="Gene3D" id="3.60.10.10">
    <property type="entry name" value="Endonuclease/exonuclease/phosphatase"/>
    <property type="match status" value="1"/>
</dbReference>
<dbReference type="InterPro" id="IPR036691">
    <property type="entry name" value="Endo/exonu/phosph_ase_sf"/>
</dbReference>
<keyword evidence="2" id="KW-0540">Nuclease</keyword>
<comment type="caution">
    <text evidence="2">The sequence shown here is derived from an EMBL/GenBank/DDBJ whole genome shotgun (WGS) entry which is preliminary data.</text>
</comment>
<name>A0ABT2J6M4_9PSEU</name>
<dbReference type="InterPro" id="IPR005135">
    <property type="entry name" value="Endo/exonuclease/phosphatase"/>
</dbReference>
<dbReference type="EMBL" id="JAFFZE010000009">
    <property type="protein sequence ID" value="MCT2583426.1"/>
    <property type="molecule type" value="Genomic_DNA"/>
</dbReference>
<dbReference type="GO" id="GO:0004519">
    <property type="term" value="F:endonuclease activity"/>
    <property type="evidence" value="ECO:0007669"/>
    <property type="project" value="UniProtKB-KW"/>
</dbReference>
<dbReference type="Pfam" id="PF03372">
    <property type="entry name" value="Exo_endo_phos"/>
    <property type="match status" value="1"/>
</dbReference>
<keyword evidence="2" id="KW-0378">Hydrolase</keyword>
<feature type="domain" description="Endonuclease/exonuclease/phosphatase" evidence="1">
    <location>
        <begin position="29"/>
        <end position="271"/>
    </location>
</feature>
<dbReference type="InterPro" id="IPR050410">
    <property type="entry name" value="CCR4/nocturin_mRNA_transcr"/>
</dbReference>
<dbReference type="SUPFAM" id="SSF56219">
    <property type="entry name" value="DNase I-like"/>
    <property type="match status" value="1"/>
</dbReference>
<keyword evidence="2" id="KW-0255">Endonuclease</keyword>
<organism evidence="2 3">
    <name type="scientific">Actinophytocola gossypii</name>
    <dbReference type="NCBI Taxonomy" id="2812003"/>
    <lineage>
        <taxon>Bacteria</taxon>
        <taxon>Bacillati</taxon>
        <taxon>Actinomycetota</taxon>
        <taxon>Actinomycetes</taxon>
        <taxon>Pseudonocardiales</taxon>
        <taxon>Pseudonocardiaceae</taxon>
    </lineage>
</organism>